<dbReference type="PANTHER" id="PTHR47354">
    <property type="entry name" value="NADH OXIDOREDUCTASE HCR"/>
    <property type="match status" value="1"/>
</dbReference>
<dbReference type="InterPro" id="IPR012675">
    <property type="entry name" value="Beta-grasp_dom_sf"/>
</dbReference>
<organism evidence="10 11">
    <name type="scientific">Leifsonia kafniensis</name>
    <dbReference type="NCBI Taxonomy" id="475957"/>
    <lineage>
        <taxon>Bacteria</taxon>
        <taxon>Bacillati</taxon>
        <taxon>Actinomycetota</taxon>
        <taxon>Actinomycetes</taxon>
        <taxon>Micrococcales</taxon>
        <taxon>Microbacteriaceae</taxon>
        <taxon>Leifsonia</taxon>
    </lineage>
</organism>
<accession>A0ABP7KP48</accession>
<evidence type="ECO:0000313" key="11">
    <source>
        <dbReference type="Proteomes" id="UP001501803"/>
    </source>
</evidence>
<evidence type="ECO:0000259" key="8">
    <source>
        <dbReference type="PROSITE" id="PS51085"/>
    </source>
</evidence>
<evidence type="ECO:0000259" key="9">
    <source>
        <dbReference type="PROSITE" id="PS51384"/>
    </source>
</evidence>
<keyword evidence="3" id="KW-0001">2Fe-2S</keyword>
<dbReference type="PROSITE" id="PS51384">
    <property type="entry name" value="FAD_FR"/>
    <property type="match status" value="1"/>
</dbReference>
<evidence type="ECO:0000256" key="5">
    <source>
        <dbReference type="ARBA" id="ARBA00023002"/>
    </source>
</evidence>
<dbReference type="SUPFAM" id="SSF54292">
    <property type="entry name" value="2Fe-2S ferredoxin-like"/>
    <property type="match status" value="1"/>
</dbReference>
<evidence type="ECO:0000256" key="2">
    <source>
        <dbReference type="ARBA" id="ARBA00022630"/>
    </source>
</evidence>
<dbReference type="Pfam" id="PF00111">
    <property type="entry name" value="Fer2"/>
    <property type="match status" value="1"/>
</dbReference>
<reference evidence="11" key="1">
    <citation type="journal article" date="2019" name="Int. J. Syst. Evol. Microbiol.">
        <title>The Global Catalogue of Microorganisms (GCM) 10K type strain sequencing project: providing services to taxonomists for standard genome sequencing and annotation.</title>
        <authorList>
            <consortium name="The Broad Institute Genomics Platform"/>
            <consortium name="The Broad Institute Genome Sequencing Center for Infectious Disease"/>
            <person name="Wu L."/>
            <person name="Ma J."/>
        </authorList>
    </citation>
    <scope>NUCLEOTIDE SEQUENCE [LARGE SCALE GENOMIC DNA]</scope>
    <source>
        <strain evidence="11">JCM 17021</strain>
    </source>
</reference>
<evidence type="ECO:0000313" key="10">
    <source>
        <dbReference type="EMBL" id="GAA3884325.1"/>
    </source>
</evidence>
<keyword evidence="7" id="KW-0411">Iron-sulfur</keyword>
<dbReference type="RefSeq" id="WP_345067823.1">
    <property type="nucleotide sequence ID" value="NZ_BAABCN010000008.1"/>
</dbReference>
<gene>
    <name evidence="10" type="ORF">GCM10022381_28140</name>
</gene>
<dbReference type="EMBL" id="BAABCN010000008">
    <property type="protein sequence ID" value="GAA3884325.1"/>
    <property type="molecule type" value="Genomic_DNA"/>
</dbReference>
<keyword evidence="11" id="KW-1185">Reference proteome</keyword>
<proteinExistence type="predicted"/>
<dbReference type="InterPro" id="IPR017938">
    <property type="entry name" value="Riboflavin_synthase-like_b-brl"/>
</dbReference>
<dbReference type="SUPFAM" id="SSF52343">
    <property type="entry name" value="Ferredoxin reductase-like, C-terminal NADP-linked domain"/>
    <property type="match status" value="1"/>
</dbReference>
<dbReference type="PROSITE" id="PS00197">
    <property type="entry name" value="2FE2S_FER_1"/>
    <property type="match status" value="1"/>
</dbReference>
<dbReference type="PRINTS" id="PR00409">
    <property type="entry name" value="PHDIOXRDTASE"/>
</dbReference>
<dbReference type="InterPro" id="IPR036010">
    <property type="entry name" value="2Fe-2S_ferredoxin-like_sf"/>
</dbReference>
<dbReference type="CDD" id="cd06185">
    <property type="entry name" value="PDR_like"/>
    <property type="match status" value="1"/>
</dbReference>
<feature type="domain" description="2Fe-2S ferredoxin-type" evidence="8">
    <location>
        <begin position="252"/>
        <end position="337"/>
    </location>
</feature>
<keyword evidence="5" id="KW-0560">Oxidoreductase</keyword>
<protein>
    <submittedName>
        <fullName evidence="10">PDR/VanB family oxidoreductase</fullName>
    </submittedName>
</protein>
<evidence type="ECO:0000256" key="7">
    <source>
        <dbReference type="ARBA" id="ARBA00023014"/>
    </source>
</evidence>
<dbReference type="Gene3D" id="2.40.30.10">
    <property type="entry name" value="Translation factors"/>
    <property type="match status" value="1"/>
</dbReference>
<evidence type="ECO:0000256" key="6">
    <source>
        <dbReference type="ARBA" id="ARBA00023004"/>
    </source>
</evidence>
<dbReference type="Gene3D" id="3.40.50.80">
    <property type="entry name" value="Nucleotide-binding domain of ferredoxin-NADP reductase (FNR) module"/>
    <property type="match status" value="1"/>
</dbReference>
<dbReference type="InterPro" id="IPR017927">
    <property type="entry name" value="FAD-bd_FR_type"/>
</dbReference>
<evidence type="ECO:0000256" key="1">
    <source>
        <dbReference type="ARBA" id="ARBA00001974"/>
    </source>
</evidence>
<dbReference type="Proteomes" id="UP001501803">
    <property type="component" value="Unassembled WGS sequence"/>
</dbReference>
<comment type="cofactor">
    <cofactor evidence="1">
        <name>FAD</name>
        <dbReference type="ChEBI" id="CHEBI:57692"/>
    </cofactor>
</comment>
<name>A0ABP7KP48_9MICO</name>
<keyword evidence="6" id="KW-0408">Iron</keyword>
<evidence type="ECO:0000256" key="3">
    <source>
        <dbReference type="ARBA" id="ARBA00022714"/>
    </source>
</evidence>
<feature type="domain" description="FAD-binding FR-type" evidence="9">
    <location>
        <begin position="22"/>
        <end position="124"/>
    </location>
</feature>
<dbReference type="InterPro" id="IPR039261">
    <property type="entry name" value="FNR_nucleotide-bd"/>
</dbReference>
<dbReference type="InterPro" id="IPR001041">
    <property type="entry name" value="2Fe-2S_ferredoxin-type"/>
</dbReference>
<sequence>MSANVNEAIATISRKQGARAPLDGEPLTIRARRDVSDSVVEIEFVNPDGFSLSAWKPGAHLELTLPNGLVRQYSLCSDPDEIGSYRVAVLKDPRSRGGSAFIHDEVREGDVLMVSGPRNNFEFVEAPDYHFVAAGIGITPMIPMIEHAERTGATWKLSYLGRSRASMAYSDSLASRYPNKVDIRPDDEFGFPNLPALLGEPRDNVKIYACGPEGVLKALEGIVSDVWPADTLRLERFAPNDAEALTKNRTSFTVKLTLSGLEFEVPEGRNIVEVAEEAGASVIYSCMEGTCGTCETRIVCGEADHRDSILTDDEKNANEMMMICVSRAKSARLELEL</sequence>
<dbReference type="InterPro" id="IPR006058">
    <property type="entry name" value="2Fe2S_fd_BS"/>
</dbReference>
<dbReference type="PROSITE" id="PS51085">
    <property type="entry name" value="2FE2S_FER_2"/>
    <property type="match status" value="1"/>
</dbReference>
<dbReference type="PANTHER" id="PTHR47354:SF1">
    <property type="entry name" value="CARNITINE MONOOXYGENASE REDUCTASE SUBUNIT"/>
    <property type="match status" value="1"/>
</dbReference>
<dbReference type="SUPFAM" id="SSF63380">
    <property type="entry name" value="Riboflavin synthase domain-like"/>
    <property type="match status" value="1"/>
</dbReference>
<dbReference type="InterPro" id="IPR050415">
    <property type="entry name" value="MRET"/>
</dbReference>
<keyword evidence="4" id="KW-0479">Metal-binding</keyword>
<comment type="caution">
    <text evidence="10">The sequence shown here is derived from an EMBL/GenBank/DDBJ whole genome shotgun (WGS) entry which is preliminary data.</text>
</comment>
<dbReference type="Gene3D" id="3.10.20.30">
    <property type="match status" value="1"/>
</dbReference>
<evidence type="ECO:0000256" key="4">
    <source>
        <dbReference type="ARBA" id="ARBA00022723"/>
    </source>
</evidence>
<dbReference type="CDD" id="cd00207">
    <property type="entry name" value="fer2"/>
    <property type="match status" value="1"/>
</dbReference>
<keyword evidence="2" id="KW-0285">Flavoprotein</keyword>